<dbReference type="EnsemblMetazoa" id="GAUT005113-RA">
    <property type="protein sequence ID" value="GAUT005113-PA"/>
    <property type="gene ID" value="GAUT005113"/>
</dbReference>
<proteinExistence type="predicted"/>
<keyword evidence="1" id="KW-0812">Transmembrane</keyword>
<keyword evidence="3" id="KW-1185">Reference proteome</keyword>
<keyword evidence="1" id="KW-0472">Membrane</keyword>
<dbReference type="Proteomes" id="UP000078200">
    <property type="component" value="Unassembled WGS sequence"/>
</dbReference>
<evidence type="ECO:0000313" key="2">
    <source>
        <dbReference type="EnsemblMetazoa" id="GAUT005113-PA"/>
    </source>
</evidence>
<evidence type="ECO:0000256" key="1">
    <source>
        <dbReference type="SAM" id="Phobius"/>
    </source>
</evidence>
<feature type="transmembrane region" description="Helical" evidence="1">
    <location>
        <begin position="21"/>
        <end position="38"/>
    </location>
</feature>
<reference evidence="2" key="1">
    <citation type="submission" date="2020-05" db="UniProtKB">
        <authorList>
            <consortium name="EnsemblMetazoa"/>
        </authorList>
    </citation>
    <scope>IDENTIFICATION</scope>
    <source>
        <strain evidence="2">TTRI</strain>
    </source>
</reference>
<organism evidence="2 3">
    <name type="scientific">Glossina austeni</name>
    <name type="common">Savannah tsetse fly</name>
    <dbReference type="NCBI Taxonomy" id="7395"/>
    <lineage>
        <taxon>Eukaryota</taxon>
        <taxon>Metazoa</taxon>
        <taxon>Ecdysozoa</taxon>
        <taxon>Arthropoda</taxon>
        <taxon>Hexapoda</taxon>
        <taxon>Insecta</taxon>
        <taxon>Pterygota</taxon>
        <taxon>Neoptera</taxon>
        <taxon>Endopterygota</taxon>
        <taxon>Diptera</taxon>
        <taxon>Brachycera</taxon>
        <taxon>Muscomorpha</taxon>
        <taxon>Hippoboscoidea</taxon>
        <taxon>Glossinidae</taxon>
        <taxon>Glossina</taxon>
    </lineage>
</organism>
<protein>
    <submittedName>
        <fullName evidence="2">Uncharacterized protein</fullName>
    </submittedName>
</protein>
<sequence length="166" mass="19282">MTMILCFNGREMSKFKQHLPTLSSAMYGVIFMIIYHLWNIIISCSPVFYEPGLRVLLSANCRSIDRDRDQPTNGLSFSDSIIKLHFSSPRKIYTKCTSIENMICVENPVNLFPIRRQQQYPSLPVERSHEELIRKTNGYKFTHKLPLPRALPGPIIIFVYRKACNQ</sequence>
<name>A0A1A9UHK4_GLOAU</name>
<dbReference type="VEuPathDB" id="VectorBase:GAUT005113"/>
<accession>A0A1A9UHK4</accession>
<keyword evidence="1" id="KW-1133">Transmembrane helix</keyword>
<evidence type="ECO:0000313" key="3">
    <source>
        <dbReference type="Proteomes" id="UP000078200"/>
    </source>
</evidence>
<dbReference type="AlphaFoldDB" id="A0A1A9UHK4"/>